<organism evidence="1 2">
    <name type="scientific">Pisolithus tinctorius Marx 270</name>
    <dbReference type="NCBI Taxonomy" id="870435"/>
    <lineage>
        <taxon>Eukaryota</taxon>
        <taxon>Fungi</taxon>
        <taxon>Dikarya</taxon>
        <taxon>Basidiomycota</taxon>
        <taxon>Agaricomycotina</taxon>
        <taxon>Agaricomycetes</taxon>
        <taxon>Agaricomycetidae</taxon>
        <taxon>Boletales</taxon>
        <taxon>Sclerodermatineae</taxon>
        <taxon>Pisolithaceae</taxon>
        <taxon>Pisolithus</taxon>
    </lineage>
</organism>
<dbReference type="HOGENOM" id="CLU_1778261_0_0_1"/>
<gene>
    <name evidence="1" type="ORF">M404DRAFT_914259</name>
</gene>
<sequence>MTNRRGDRRAVLFVTSLGNLPLTRQLALTESKWPLVISCGYAIRSLGTCLRGMNSILNSNRLERCPISSTCRMLYALPGRAASGAGALKHSLPVSTLVSDGKLTVSFGFIRLSARSRHHSCTCLTVLYVRSTRRSSRVYPRASKKT</sequence>
<reference evidence="2" key="2">
    <citation type="submission" date="2015-01" db="EMBL/GenBank/DDBJ databases">
        <title>Evolutionary Origins and Diversification of the Mycorrhizal Mutualists.</title>
        <authorList>
            <consortium name="DOE Joint Genome Institute"/>
            <consortium name="Mycorrhizal Genomics Consortium"/>
            <person name="Kohler A."/>
            <person name="Kuo A."/>
            <person name="Nagy L.G."/>
            <person name="Floudas D."/>
            <person name="Copeland A."/>
            <person name="Barry K.W."/>
            <person name="Cichocki N."/>
            <person name="Veneault-Fourrey C."/>
            <person name="LaButti K."/>
            <person name="Lindquist E.A."/>
            <person name="Lipzen A."/>
            <person name="Lundell T."/>
            <person name="Morin E."/>
            <person name="Murat C."/>
            <person name="Riley R."/>
            <person name="Ohm R."/>
            <person name="Sun H."/>
            <person name="Tunlid A."/>
            <person name="Henrissat B."/>
            <person name="Grigoriev I.V."/>
            <person name="Hibbett D.S."/>
            <person name="Martin F."/>
        </authorList>
    </citation>
    <scope>NUCLEOTIDE SEQUENCE [LARGE SCALE GENOMIC DNA]</scope>
    <source>
        <strain evidence="2">Marx 270</strain>
    </source>
</reference>
<protein>
    <submittedName>
        <fullName evidence="1">Uncharacterized protein</fullName>
    </submittedName>
</protein>
<accession>A0A0C3KLU1</accession>
<name>A0A0C3KLU1_PISTI</name>
<evidence type="ECO:0000313" key="2">
    <source>
        <dbReference type="Proteomes" id="UP000054217"/>
    </source>
</evidence>
<dbReference type="Proteomes" id="UP000054217">
    <property type="component" value="Unassembled WGS sequence"/>
</dbReference>
<dbReference type="AlphaFoldDB" id="A0A0C3KLU1"/>
<evidence type="ECO:0000313" key="1">
    <source>
        <dbReference type="EMBL" id="KIO10582.1"/>
    </source>
</evidence>
<keyword evidence="2" id="KW-1185">Reference proteome</keyword>
<reference evidence="1 2" key="1">
    <citation type="submission" date="2014-04" db="EMBL/GenBank/DDBJ databases">
        <authorList>
            <consortium name="DOE Joint Genome Institute"/>
            <person name="Kuo A."/>
            <person name="Kohler A."/>
            <person name="Costa M.D."/>
            <person name="Nagy L.G."/>
            <person name="Floudas D."/>
            <person name="Copeland A."/>
            <person name="Barry K.W."/>
            <person name="Cichocki N."/>
            <person name="Veneault-Fourrey C."/>
            <person name="LaButti K."/>
            <person name="Lindquist E.A."/>
            <person name="Lipzen A."/>
            <person name="Lundell T."/>
            <person name="Morin E."/>
            <person name="Murat C."/>
            <person name="Sun H."/>
            <person name="Tunlid A."/>
            <person name="Henrissat B."/>
            <person name="Grigoriev I.V."/>
            <person name="Hibbett D.S."/>
            <person name="Martin F."/>
            <person name="Nordberg H.P."/>
            <person name="Cantor M.N."/>
            <person name="Hua S.X."/>
        </authorList>
    </citation>
    <scope>NUCLEOTIDE SEQUENCE [LARGE SCALE GENOMIC DNA]</scope>
    <source>
        <strain evidence="1 2">Marx 270</strain>
    </source>
</reference>
<dbReference type="InParanoid" id="A0A0C3KLU1"/>
<proteinExistence type="predicted"/>
<dbReference type="EMBL" id="KN831952">
    <property type="protein sequence ID" value="KIO10582.1"/>
    <property type="molecule type" value="Genomic_DNA"/>
</dbReference>